<evidence type="ECO:0000256" key="2">
    <source>
        <dbReference type="ARBA" id="ARBA00007441"/>
    </source>
</evidence>
<dbReference type="OrthoDB" id="691673at2759"/>
<accession>S8DZ26</accession>
<dbReference type="Pfam" id="PF00155">
    <property type="entry name" value="Aminotran_1_2"/>
    <property type="match status" value="1"/>
</dbReference>
<dbReference type="CDD" id="cd00609">
    <property type="entry name" value="AAT_like"/>
    <property type="match status" value="1"/>
</dbReference>
<protein>
    <submittedName>
        <fullName evidence="7">L-tyrosine 2-oxoglutarate aminotransferase</fullName>
    </submittedName>
</protein>
<dbReference type="InterPro" id="IPR015421">
    <property type="entry name" value="PyrdxlP-dep_Trfase_major"/>
</dbReference>
<keyword evidence="4 7" id="KW-0808">Transferase</keyword>
<dbReference type="GO" id="GO:0030170">
    <property type="term" value="F:pyridoxal phosphate binding"/>
    <property type="evidence" value="ECO:0007669"/>
    <property type="project" value="InterPro"/>
</dbReference>
<dbReference type="STRING" id="743788.S8DZ26"/>
<dbReference type="SUPFAM" id="SSF53383">
    <property type="entry name" value="PLP-dependent transferases"/>
    <property type="match status" value="1"/>
</dbReference>
<keyword evidence="5" id="KW-0663">Pyridoxal phosphate</keyword>
<dbReference type="Proteomes" id="UP000015241">
    <property type="component" value="Unassembled WGS sequence"/>
</dbReference>
<organism evidence="7 8">
    <name type="scientific">Fomitopsis schrenkii</name>
    <name type="common">Brown rot fungus</name>
    <dbReference type="NCBI Taxonomy" id="2126942"/>
    <lineage>
        <taxon>Eukaryota</taxon>
        <taxon>Fungi</taxon>
        <taxon>Dikarya</taxon>
        <taxon>Basidiomycota</taxon>
        <taxon>Agaricomycotina</taxon>
        <taxon>Agaricomycetes</taxon>
        <taxon>Polyporales</taxon>
        <taxon>Fomitopsis</taxon>
    </lineage>
</organism>
<dbReference type="GO" id="GO:0008793">
    <property type="term" value="F:aromatic-amino-acid transaminase activity"/>
    <property type="evidence" value="ECO:0007669"/>
    <property type="project" value="TreeGrafter"/>
</dbReference>
<evidence type="ECO:0000256" key="3">
    <source>
        <dbReference type="ARBA" id="ARBA00022576"/>
    </source>
</evidence>
<sequence length="487" mass="54029">MVDLSHHLSEEARRRKPTAMKEIWRLASRKPNMVSLANGLTALLLTIAPHDAGDPPNILYPIKAVTFEVASPTGDDPVAAWRTEDADVPTQCIGATRDGPSVLTVKKAMQYTNGAGHVETQQAITALADAYHHPPNHDITLTLGNGDAVTKCFRLFGNPGDHFLADEFTFSALVQAGTAQGINWVPVRMDDGGMIPEQLEKILAEWDTARGPRPHVIYTIPCGQNPTGSTLSVERRRKIYEIAQRFDLIIIEDDPYYFLQFPSTSGATYAPSFVSLDVDGRVLRVDSFSKVVAPGMRLGWITSSAQFHEQLVALTDASSQHPHAFGQIFLSELFGPGGWQLSGFDRWVKGLGTEYKRRCDFFLDVFAKEVATTGFAEAIPPEAGMFVWTRIHVDRHPRYRREQGPASGPRTNCKPLMEELFNTCLDEGLVVMPASIFKVDSDPRYEDSGDSVEDRLNFFRLTYCGTEETMRTGLSTLGRALRKFFAS</sequence>
<dbReference type="GO" id="GO:0019878">
    <property type="term" value="P:lysine biosynthetic process via aminoadipic acid"/>
    <property type="evidence" value="ECO:0007669"/>
    <property type="project" value="TreeGrafter"/>
</dbReference>
<dbReference type="InterPro" id="IPR004839">
    <property type="entry name" value="Aminotransferase_I/II_large"/>
</dbReference>
<evidence type="ECO:0000256" key="5">
    <source>
        <dbReference type="ARBA" id="ARBA00022898"/>
    </source>
</evidence>
<dbReference type="InterPro" id="IPR050859">
    <property type="entry name" value="Class-I_PLP-dep_aminotransf"/>
</dbReference>
<reference evidence="7 8" key="1">
    <citation type="journal article" date="2012" name="Science">
        <title>The Paleozoic origin of enzymatic lignin decomposition reconstructed from 31 fungal genomes.</title>
        <authorList>
            <person name="Floudas D."/>
            <person name="Binder M."/>
            <person name="Riley R."/>
            <person name="Barry K."/>
            <person name="Blanchette R.A."/>
            <person name="Henrissat B."/>
            <person name="Martinez A.T."/>
            <person name="Otillar R."/>
            <person name="Spatafora J.W."/>
            <person name="Yadav J.S."/>
            <person name="Aerts A."/>
            <person name="Benoit I."/>
            <person name="Boyd A."/>
            <person name="Carlson A."/>
            <person name="Copeland A."/>
            <person name="Coutinho P.M."/>
            <person name="de Vries R.P."/>
            <person name="Ferreira P."/>
            <person name="Findley K."/>
            <person name="Foster B."/>
            <person name="Gaskell J."/>
            <person name="Glotzer D."/>
            <person name="Gorecki P."/>
            <person name="Heitman J."/>
            <person name="Hesse C."/>
            <person name="Hori C."/>
            <person name="Igarashi K."/>
            <person name="Jurgens J.A."/>
            <person name="Kallen N."/>
            <person name="Kersten P."/>
            <person name="Kohler A."/>
            <person name="Kuees U."/>
            <person name="Kumar T.K.A."/>
            <person name="Kuo A."/>
            <person name="LaButti K."/>
            <person name="Larrondo L.F."/>
            <person name="Lindquist E."/>
            <person name="Ling A."/>
            <person name="Lombard V."/>
            <person name="Lucas S."/>
            <person name="Lundell T."/>
            <person name="Martin R."/>
            <person name="McLaughlin D.J."/>
            <person name="Morgenstern I."/>
            <person name="Morin E."/>
            <person name="Murat C."/>
            <person name="Nagy L.G."/>
            <person name="Nolan M."/>
            <person name="Ohm R.A."/>
            <person name="Patyshakuliyeva A."/>
            <person name="Rokas A."/>
            <person name="Ruiz-Duenas F.J."/>
            <person name="Sabat G."/>
            <person name="Salamov A."/>
            <person name="Samejima M."/>
            <person name="Schmutz J."/>
            <person name="Slot J.C."/>
            <person name="St John F."/>
            <person name="Stenlid J."/>
            <person name="Sun H."/>
            <person name="Sun S."/>
            <person name="Syed K."/>
            <person name="Tsang A."/>
            <person name="Wiebenga A."/>
            <person name="Young D."/>
            <person name="Pisabarro A."/>
            <person name="Eastwood D.C."/>
            <person name="Martin F."/>
            <person name="Cullen D."/>
            <person name="Grigoriev I.V."/>
            <person name="Hibbett D.S."/>
        </authorList>
    </citation>
    <scope>NUCLEOTIDE SEQUENCE</scope>
    <source>
        <strain evidence="8">FP-58527</strain>
    </source>
</reference>
<dbReference type="EMBL" id="KE504168">
    <property type="protein sequence ID" value="EPS98206.1"/>
    <property type="molecule type" value="Genomic_DNA"/>
</dbReference>
<proteinExistence type="inferred from homology"/>
<dbReference type="GO" id="GO:0006571">
    <property type="term" value="P:tyrosine biosynthetic process"/>
    <property type="evidence" value="ECO:0007669"/>
    <property type="project" value="TreeGrafter"/>
</dbReference>
<dbReference type="eggNOG" id="KOG0634">
    <property type="taxonomic scope" value="Eukaryota"/>
</dbReference>
<dbReference type="HOGENOM" id="CLU_017584_0_5_1"/>
<keyword evidence="8" id="KW-1185">Reference proteome</keyword>
<evidence type="ECO:0000313" key="7">
    <source>
        <dbReference type="EMBL" id="EPS98206.1"/>
    </source>
</evidence>
<evidence type="ECO:0000256" key="1">
    <source>
        <dbReference type="ARBA" id="ARBA00001933"/>
    </source>
</evidence>
<dbReference type="GO" id="GO:0047536">
    <property type="term" value="F:2-aminoadipate transaminase activity"/>
    <property type="evidence" value="ECO:0007669"/>
    <property type="project" value="TreeGrafter"/>
</dbReference>
<dbReference type="GO" id="GO:0009074">
    <property type="term" value="P:aromatic amino acid family catabolic process"/>
    <property type="evidence" value="ECO:0007669"/>
    <property type="project" value="TreeGrafter"/>
</dbReference>
<feature type="domain" description="Aminotransferase class I/classII large" evidence="6">
    <location>
        <begin position="95"/>
        <end position="475"/>
    </location>
</feature>
<dbReference type="PANTHER" id="PTHR42790:SF21">
    <property type="entry name" value="AROMATIC_AMINOADIPATE AMINOTRANSFERASE 1"/>
    <property type="match status" value="1"/>
</dbReference>
<dbReference type="PANTHER" id="PTHR42790">
    <property type="entry name" value="AMINOTRANSFERASE"/>
    <property type="match status" value="1"/>
</dbReference>
<dbReference type="Gene3D" id="3.40.640.10">
    <property type="entry name" value="Type I PLP-dependent aspartate aminotransferase-like (Major domain)"/>
    <property type="match status" value="1"/>
</dbReference>
<comment type="cofactor">
    <cofactor evidence="1">
        <name>pyridoxal 5'-phosphate</name>
        <dbReference type="ChEBI" id="CHEBI:597326"/>
    </cofactor>
</comment>
<keyword evidence="3 7" id="KW-0032">Aminotransferase</keyword>
<dbReference type="InterPro" id="IPR015424">
    <property type="entry name" value="PyrdxlP-dep_Trfase"/>
</dbReference>
<dbReference type="InParanoid" id="S8DZ26"/>
<evidence type="ECO:0000259" key="6">
    <source>
        <dbReference type="Pfam" id="PF00155"/>
    </source>
</evidence>
<dbReference type="AlphaFoldDB" id="S8DZ26"/>
<gene>
    <name evidence="7" type="ORF">FOMPIDRAFT_39581</name>
</gene>
<name>S8DZ26_FOMSC</name>
<comment type="similarity">
    <text evidence="2">Belongs to the class-I pyridoxal-phosphate-dependent aminotransferase family.</text>
</comment>
<evidence type="ECO:0000313" key="8">
    <source>
        <dbReference type="Proteomes" id="UP000015241"/>
    </source>
</evidence>
<evidence type="ECO:0000256" key="4">
    <source>
        <dbReference type="ARBA" id="ARBA00022679"/>
    </source>
</evidence>